<protein>
    <submittedName>
        <fullName evidence="2">AbrB family transcriptional regulator</fullName>
    </submittedName>
</protein>
<feature type="transmembrane region" description="Helical" evidence="1">
    <location>
        <begin position="188"/>
        <end position="206"/>
    </location>
</feature>
<dbReference type="NCBIfam" id="TIGR03082">
    <property type="entry name" value="Gneg_AbrB_dup"/>
    <property type="match status" value="2"/>
</dbReference>
<dbReference type="InterPro" id="IPR017516">
    <property type="entry name" value="AbrB_dup"/>
</dbReference>
<keyword evidence="1" id="KW-0472">Membrane</keyword>
<evidence type="ECO:0000256" key="1">
    <source>
        <dbReference type="SAM" id="Phobius"/>
    </source>
</evidence>
<name>A0A4U1DDR9_9BACI</name>
<dbReference type="Proteomes" id="UP000307756">
    <property type="component" value="Unassembled WGS sequence"/>
</dbReference>
<evidence type="ECO:0000313" key="2">
    <source>
        <dbReference type="EMBL" id="TKC20113.1"/>
    </source>
</evidence>
<keyword evidence="1" id="KW-1133">Transmembrane helix</keyword>
<dbReference type="Pfam" id="PF05145">
    <property type="entry name" value="AbrB"/>
    <property type="match status" value="1"/>
</dbReference>
<feature type="transmembrane region" description="Helical" evidence="1">
    <location>
        <begin position="151"/>
        <end position="168"/>
    </location>
</feature>
<reference evidence="2 3" key="1">
    <citation type="journal article" date="2011" name="J. Microbiol.">
        <title>Bacillus kyonggiensis sp. nov., isolated from soil of a lettuce field.</title>
        <authorList>
            <person name="Dong K."/>
            <person name="Lee S."/>
        </authorList>
    </citation>
    <scope>NUCLEOTIDE SEQUENCE [LARGE SCALE GENOMIC DNA]</scope>
    <source>
        <strain evidence="2 3">NB22</strain>
    </source>
</reference>
<dbReference type="InterPro" id="IPR007820">
    <property type="entry name" value="AbrB_fam"/>
</dbReference>
<feature type="transmembrane region" description="Helical" evidence="1">
    <location>
        <begin position="5"/>
        <end position="26"/>
    </location>
</feature>
<dbReference type="PANTHER" id="PTHR38457:SF1">
    <property type="entry name" value="REGULATOR ABRB-RELATED"/>
    <property type="match status" value="1"/>
</dbReference>
<proteinExistence type="predicted"/>
<dbReference type="PIRSF" id="PIRSF038991">
    <property type="entry name" value="Protein_AbrB"/>
    <property type="match status" value="1"/>
</dbReference>
<sequence>MNSHIILLMIITVAIAVAGALIANLIHLPVPWLLGSMGAVLIASRLGLKLYWSKYMRDLGTVIVGYSIGLSFTKEALKLIFAQLPSIFLATIIIIGFCIGLAFIISKMTRLDYPSVLIGSIPGGLSQMLLLGEEIKGINLSIVTFLQVSRLILIVVFVPLFVFSPFVAHEPSSSSITIHSPTIGLVDLFPSILVFIPIVVLSIFLAKKLKFPTPYLVGPIFSTAIVGLMGFVGPTLPSSVLDVSQLMIGVYVGLLIQFEEIENKAKMFGVAIGSGIMLLLGSGGLSWLFAHMKDMSIATSVLSLAPGGMDQMGIMAAEIHADLSMVAGYQLFRLFFIFFVVPPVLRIFIQYLYRKKEIAASMKEMKKAVPK</sequence>
<keyword evidence="3" id="KW-1185">Reference proteome</keyword>
<dbReference type="AlphaFoldDB" id="A0A4U1DDR9"/>
<evidence type="ECO:0000313" key="3">
    <source>
        <dbReference type="Proteomes" id="UP000307756"/>
    </source>
</evidence>
<feature type="transmembrane region" description="Helical" evidence="1">
    <location>
        <begin position="87"/>
        <end position="105"/>
    </location>
</feature>
<keyword evidence="1" id="KW-0812">Transmembrane</keyword>
<dbReference type="OrthoDB" id="5460360at2"/>
<comment type="caution">
    <text evidence="2">The sequence shown here is derived from an EMBL/GenBank/DDBJ whole genome shotgun (WGS) entry which is preliminary data.</text>
</comment>
<feature type="transmembrane region" description="Helical" evidence="1">
    <location>
        <begin position="238"/>
        <end position="256"/>
    </location>
</feature>
<dbReference type="GO" id="GO:0010468">
    <property type="term" value="P:regulation of gene expression"/>
    <property type="evidence" value="ECO:0007669"/>
    <property type="project" value="InterPro"/>
</dbReference>
<dbReference type="GO" id="GO:0016020">
    <property type="term" value="C:membrane"/>
    <property type="evidence" value="ECO:0007669"/>
    <property type="project" value="InterPro"/>
</dbReference>
<feature type="transmembrane region" description="Helical" evidence="1">
    <location>
        <begin position="331"/>
        <end position="353"/>
    </location>
</feature>
<feature type="transmembrane region" description="Helical" evidence="1">
    <location>
        <begin position="268"/>
        <end position="290"/>
    </location>
</feature>
<dbReference type="EMBL" id="SWBM01000001">
    <property type="protein sequence ID" value="TKC20113.1"/>
    <property type="molecule type" value="Genomic_DNA"/>
</dbReference>
<gene>
    <name evidence="2" type="ORF">FA727_02140</name>
</gene>
<dbReference type="PANTHER" id="PTHR38457">
    <property type="entry name" value="REGULATOR ABRB-RELATED"/>
    <property type="match status" value="1"/>
</dbReference>
<accession>A0A4U1DDR9</accession>
<feature type="transmembrane region" description="Helical" evidence="1">
    <location>
        <begin position="213"/>
        <end position="232"/>
    </location>
</feature>
<organism evidence="2 3">
    <name type="scientific">Robertmurraya kyonggiensis</name>
    <dbReference type="NCBI Taxonomy" id="1037680"/>
    <lineage>
        <taxon>Bacteria</taxon>
        <taxon>Bacillati</taxon>
        <taxon>Bacillota</taxon>
        <taxon>Bacilli</taxon>
        <taxon>Bacillales</taxon>
        <taxon>Bacillaceae</taxon>
        <taxon>Robertmurraya</taxon>
    </lineage>
</organism>